<evidence type="ECO:0000313" key="4">
    <source>
        <dbReference type="Proteomes" id="UP001165082"/>
    </source>
</evidence>
<feature type="region of interest" description="Disordered" evidence="1">
    <location>
        <begin position="1002"/>
        <end position="1053"/>
    </location>
</feature>
<evidence type="ECO:0000313" key="3">
    <source>
        <dbReference type="EMBL" id="GMI06032.1"/>
    </source>
</evidence>
<gene>
    <name evidence="3" type="ORF">TrRE_jg12496</name>
</gene>
<dbReference type="Proteomes" id="UP001165082">
    <property type="component" value="Unassembled WGS sequence"/>
</dbReference>
<feature type="non-terminal residue" evidence="3">
    <location>
        <position position="1053"/>
    </location>
</feature>
<dbReference type="SUPFAM" id="SSF53613">
    <property type="entry name" value="Ribokinase-like"/>
    <property type="match status" value="1"/>
</dbReference>
<keyword evidence="4" id="KW-1185">Reference proteome</keyword>
<dbReference type="AlphaFoldDB" id="A0A9W7C9Z2"/>
<dbReference type="Pfam" id="PF00294">
    <property type="entry name" value="PfkB"/>
    <property type="match status" value="1"/>
</dbReference>
<dbReference type="OrthoDB" id="69269at2759"/>
<accession>A0A9W7C9Z2</accession>
<dbReference type="EMBL" id="BRXZ01000141">
    <property type="protein sequence ID" value="GMI06032.1"/>
    <property type="molecule type" value="Genomic_DNA"/>
</dbReference>
<sequence length="1053" mass="114888">MMLNTTMLNTMKQMKITVKQFAGGANIKALESVTPATSEGVYEVDSVLVSEALTRTCTTIVGEGVSTEVIEPTGEVEPSDVARFVRGVAEGGGASVVVCMGSLPPGAGDDFYGDCIRACEAAAEGGDLHVVVDVAERSVLRGALDAVAERGSVGRCVVKCNRDEVLKMTEAEEVPGAVAEIAGWGGVTDVLITDGREDAWVWGRGIEGVERVKVEEVDVVNSVGAGDCTAAGHLLSSSPPNATVNVEYTRATVDKSHGTGIKRYAYWDERPCSVVRSRWFFIEDGSGRPGKDNPQPLCEADDDAVEGIYMEGLTAEERELDWGGVGGYKATWGDGKEGEKCIKIKPTGLKGLVNPTFIAVRGHPMNPLPGEADEATLDFAGSAGTVIYVVHGIGEQVWSKDNAVAKSLIKQCNDVRVKTHRLQIERYERRVKKWDRGGRKGEKPEMERRVEVLPVCWYEVWHTGTDIKRSVESVTLPGVPIVRTIANSIILDVIMYMEGNLREKVLGHVSKEITDIYGGYLGRNQEWGGSISIVGHSLGSVIAWDIADRYMQEQGRKTDPNSPPAPPAPTQNPPTLPSSPQSVFLLGSPVGLFLSIRGSHTSMLGGSIYKGSTSFYNVIHGSDPVSYRIEPLMLPTTVASTTAPAPAYIPSSSGSFLNSGGLLPHNHAEKTVEEAKNKVKMMGRMAEGFFKGFAGSVAEAVGGAEEGEGGEGGGEGERESEEKFRVCEGGNDRVDWILQAGAVWDMYGRHRQVVGPALVRMWYSHIRFLDKHLAGPTEFLKITHNDGSLEHIKGPVTAYANPVLHRGMKVDKRRDLNSEKEHLVVFRTRKSNVNNLKGEGMVGQEEQLERKIITGPTVFMPEVNDRIHNFKFSGSAGEKTFEILNEDQSYENQLFKVKTAGGIETTVKLSLDVTITNLSKFVTGSFDLPKEIARSTSADIVNHCDCKWDEIDGFMKLLTARSQREPSVFSNLKARLDSMGVSLNGITYVGSTASSEVLRKHKEEADKADTAENEDRELAKERQREKERQKTELDRIDLEGKVADTKIRQDRQR</sequence>
<feature type="compositionally biased region" description="Basic and acidic residues" evidence="1">
    <location>
        <begin position="1016"/>
        <end position="1053"/>
    </location>
</feature>
<dbReference type="InterPro" id="IPR029056">
    <property type="entry name" value="Ribokinase-like"/>
</dbReference>
<feature type="compositionally biased region" description="Pro residues" evidence="1">
    <location>
        <begin position="561"/>
        <end position="577"/>
    </location>
</feature>
<comment type="caution">
    <text evidence="3">The sequence shown here is derived from an EMBL/GenBank/DDBJ whole genome shotgun (WGS) entry which is preliminary data.</text>
</comment>
<dbReference type="PANTHER" id="PTHR23509:SF10">
    <property type="entry name" value="LD21067P"/>
    <property type="match status" value="1"/>
</dbReference>
<dbReference type="InterPro" id="IPR058055">
    <property type="entry name" value="PA-PLA1"/>
</dbReference>
<feature type="domain" description="DDHD" evidence="2">
    <location>
        <begin position="576"/>
        <end position="784"/>
    </location>
</feature>
<dbReference type="SMART" id="SM01127">
    <property type="entry name" value="DDHD"/>
    <property type="match status" value="1"/>
</dbReference>
<proteinExistence type="predicted"/>
<dbReference type="Gene3D" id="3.40.1190.20">
    <property type="match status" value="1"/>
</dbReference>
<feature type="region of interest" description="Disordered" evidence="1">
    <location>
        <begin position="703"/>
        <end position="722"/>
    </location>
</feature>
<dbReference type="InterPro" id="IPR011611">
    <property type="entry name" value="PfkB_dom"/>
</dbReference>
<dbReference type="SUPFAM" id="SSF53474">
    <property type="entry name" value="alpha/beta-Hydrolases"/>
    <property type="match status" value="1"/>
</dbReference>
<organism evidence="3 4">
    <name type="scientific">Triparma retinervis</name>
    <dbReference type="NCBI Taxonomy" id="2557542"/>
    <lineage>
        <taxon>Eukaryota</taxon>
        <taxon>Sar</taxon>
        <taxon>Stramenopiles</taxon>
        <taxon>Ochrophyta</taxon>
        <taxon>Bolidophyceae</taxon>
        <taxon>Parmales</taxon>
        <taxon>Triparmaceae</taxon>
        <taxon>Triparma</taxon>
    </lineage>
</organism>
<dbReference type="PROSITE" id="PS51043">
    <property type="entry name" value="DDHD"/>
    <property type="match status" value="1"/>
</dbReference>
<evidence type="ECO:0000259" key="2">
    <source>
        <dbReference type="PROSITE" id="PS51043"/>
    </source>
</evidence>
<dbReference type="Pfam" id="PF02862">
    <property type="entry name" value="DDHD"/>
    <property type="match status" value="1"/>
</dbReference>
<dbReference type="GO" id="GO:0046872">
    <property type="term" value="F:metal ion binding"/>
    <property type="evidence" value="ECO:0007669"/>
    <property type="project" value="InterPro"/>
</dbReference>
<protein>
    <recommendedName>
        <fullName evidence="2">DDHD domain-containing protein</fullName>
    </recommendedName>
</protein>
<dbReference type="GO" id="GO:0005737">
    <property type="term" value="C:cytoplasm"/>
    <property type="evidence" value="ECO:0007669"/>
    <property type="project" value="TreeGrafter"/>
</dbReference>
<name>A0A9W7C9Z2_9STRA</name>
<dbReference type="InterPro" id="IPR004177">
    <property type="entry name" value="DDHD_dom"/>
</dbReference>
<feature type="region of interest" description="Disordered" evidence="1">
    <location>
        <begin position="553"/>
        <end position="580"/>
    </location>
</feature>
<evidence type="ECO:0000256" key="1">
    <source>
        <dbReference type="SAM" id="MobiDB-lite"/>
    </source>
</evidence>
<dbReference type="InterPro" id="IPR029058">
    <property type="entry name" value="AB_hydrolase_fold"/>
</dbReference>
<dbReference type="GO" id="GO:0004620">
    <property type="term" value="F:phospholipase activity"/>
    <property type="evidence" value="ECO:0007669"/>
    <property type="project" value="TreeGrafter"/>
</dbReference>
<reference evidence="3" key="1">
    <citation type="submission" date="2022-07" db="EMBL/GenBank/DDBJ databases">
        <title>Genome analysis of Parmales, a sister group of diatoms, reveals the evolutionary specialization of diatoms from phago-mixotrophs to photoautotrophs.</title>
        <authorList>
            <person name="Ban H."/>
            <person name="Sato S."/>
            <person name="Yoshikawa S."/>
            <person name="Kazumasa Y."/>
            <person name="Nakamura Y."/>
            <person name="Ichinomiya M."/>
            <person name="Saitoh K."/>
            <person name="Sato N."/>
            <person name="Blanc-Mathieu R."/>
            <person name="Endo H."/>
            <person name="Kuwata A."/>
            <person name="Ogata H."/>
        </authorList>
    </citation>
    <scope>NUCLEOTIDE SEQUENCE</scope>
</reference>
<dbReference type="PANTHER" id="PTHR23509">
    <property type="entry name" value="PA-PL1 PHOSPHOLIPASE FAMILY"/>
    <property type="match status" value="1"/>
</dbReference>